<dbReference type="RefSeq" id="WP_073082421.1">
    <property type="nucleotide sequence ID" value="NZ_FQXV01000018.1"/>
</dbReference>
<evidence type="ECO:0000256" key="2">
    <source>
        <dbReference type="ARBA" id="ARBA00022857"/>
    </source>
</evidence>
<evidence type="ECO:0000313" key="6">
    <source>
        <dbReference type="Proteomes" id="UP000183995"/>
    </source>
</evidence>
<dbReference type="STRING" id="1123282.SAMN02745823_03604"/>
<gene>
    <name evidence="5" type="ORF">SAMN02745823_03604</name>
</gene>
<dbReference type="Pfam" id="PF00106">
    <property type="entry name" value="adh_short"/>
    <property type="match status" value="1"/>
</dbReference>
<dbReference type="Gene3D" id="3.40.50.720">
    <property type="entry name" value="NAD(P)-binding Rossmann-like Domain"/>
    <property type="match status" value="1"/>
</dbReference>
<keyword evidence="3" id="KW-0560">Oxidoreductase</keyword>
<name>A0A1M5ZEJ5_9FIRM</name>
<dbReference type="Proteomes" id="UP000183995">
    <property type="component" value="Unassembled WGS sequence"/>
</dbReference>
<comment type="similarity">
    <text evidence="1 4">Belongs to the short-chain dehydrogenases/reductases (SDR) family.</text>
</comment>
<reference evidence="5 6" key="1">
    <citation type="submission" date="2016-11" db="EMBL/GenBank/DDBJ databases">
        <authorList>
            <person name="Jaros S."/>
            <person name="Januszkiewicz K."/>
            <person name="Wedrychowicz H."/>
        </authorList>
    </citation>
    <scope>NUCLEOTIDE SEQUENCE [LARGE SCALE GENOMIC DNA]</scope>
    <source>
        <strain evidence="5 6">DSM 10068</strain>
    </source>
</reference>
<dbReference type="InterPro" id="IPR020904">
    <property type="entry name" value="Sc_DH/Rdtase_CS"/>
</dbReference>
<evidence type="ECO:0000256" key="1">
    <source>
        <dbReference type="ARBA" id="ARBA00006484"/>
    </source>
</evidence>
<keyword evidence="6" id="KW-1185">Reference proteome</keyword>
<accession>A0A1M5ZEJ5</accession>
<dbReference type="EMBL" id="FQXV01000018">
    <property type="protein sequence ID" value="SHI22594.1"/>
    <property type="molecule type" value="Genomic_DNA"/>
</dbReference>
<dbReference type="PANTHER" id="PTHR43391:SF14">
    <property type="entry name" value="DEHYDROGENASE_REDUCTASE SDR FAMILY PROTEIN 7-LIKE"/>
    <property type="match status" value="1"/>
</dbReference>
<dbReference type="OrthoDB" id="1999550at2"/>
<dbReference type="PROSITE" id="PS00061">
    <property type="entry name" value="ADH_SHORT"/>
    <property type="match status" value="1"/>
</dbReference>
<evidence type="ECO:0000256" key="4">
    <source>
        <dbReference type="RuleBase" id="RU000363"/>
    </source>
</evidence>
<dbReference type="InterPro" id="IPR002347">
    <property type="entry name" value="SDR_fam"/>
</dbReference>
<dbReference type="CDD" id="cd05233">
    <property type="entry name" value="SDR_c"/>
    <property type="match status" value="1"/>
</dbReference>
<dbReference type="AlphaFoldDB" id="A0A1M5ZEJ5"/>
<protein>
    <submittedName>
        <fullName evidence="5">NADP-dependent 3-hydroxy acid dehydrogenase YdfG</fullName>
    </submittedName>
</protein>
<dbReference type="PRINTS" id="PR00080">
    <property type="entry name" value="SDRFAMILY"/>
</dbReference>
<proteinExistence type="inferred from homology"/>
<evidence type="ECO:0000313" key="5">
    <source>
        <dbReference type="EMBL" id="SHI22594.1"/>
    </source>
</evidence>
<dbReference type="PANTHER" id="PTHR43391">
    <property type="entry name" value="RETINOL DEHYDROGENASE-RELATED"/>
    <property type="match status" value="1"/>
</dbReference>
<sequence length="307" mass="33176">MTDFKGKTAFITGGASGLGLGIAKALAKEGMNIVLADFRQEAIDEALPVFKENGWPAHGILLDVTNRAQFAKAADEAEAVFGKLHVLVNNAGIGLREGKIWEASYEDMDFAIDINYKSILNGIKTIVPRILKHGEGGHVVTTSSKNGLIPVPGMVLYNSTKRAAMAIMETLAIDLEGTGVGASVFCPGPYATNLNTTTNALRTKVLGAPFKPFSPSKLSNVDFRALERSPDEAGARVVRGIKRGDLFIFTHAEWKAGWLAHANAITRALPDEEPDETFMQVFSLNVQNPIYDTQTQVPAYKKDTEKA</sequence>
<dbReference type="PRINTS" id="PR00081">
    <property type="entry name" value="GDHRDH"/>
</dbReference>
<organism evidence="5 6">
    <name type="scientific">Sporobacter termitidis DSM 10068</name>
    <dbReference type="NCBI Taxonomy" id="1123282"/>
    <lineage>
        <taxon>Bacteria</taxon>
        <taxon>Bacillati</taxon>
        <taxon>Bacillota</taxon>
        <taxon>Clostridia</taxon>
        <taxon>Eubacteriales</taxon>
        <taxon>Oscillospiraceae</taxon>
        <taxon>Sporobacter</taxon>
    </lineage>
</organism>
<evidence type="ECO:0000256" key="3">
    <source>
        <dbReference type="ARBA" id="ARBA00023002"/>
    </source>
</evidence>
<keyword evidence="2" id="KW-0521">NADP</keyword>
<dbReference type="SUPFAM" id="SSF51735">
    <property type="entry name" value="NAD(P)-binding Rossmann-fold domains"/>
    <property type="match status" value="1"/>
</dbReference>
<dbReference type="InterPro" id="IPR036291">
    <property type="entry name" value="NAD(P)-bd_dom_sf"/>
</dbReference>
<dbReference type="GO" id="GO:0016491">
    <property type="term" value="F:oxidoreductase activity"/>
    <property type="evidence" value="ECO:0007669"/>
    <property type="project" value="UniProtKB-KW"/>
</dbReference>